<sequence length="237" mass="27459">MDTVPRLFIESVCLRLLDHRSLLASTGIPSAWGEICIATRRKIHTLRVYLDVASKTIYAAAQPVLLHDYYSNAVPLDRVDLKFITNFQIKRYIPQAEGPLLSIWKEITLDDLKRLVHFIRPVRNERRPLVYDYKSLNTLRLDNRSQWVNKKLLSMRLPVDMVDLGDVEADGFFEFAGTLYYVRYHGPDLEKSMVETLIEKFLPIDGGCFSLGQSLADEQMKRLFEKAYCRIRSLPFG</sequence>
<protein>
    <submittedName>
        <fullName evidence="2">F-box domain-containing protein</fullName>
    </submittedName>
</protein>
<dbReference type="Proteomes" id="UP000095287">
    <property type="component" value="Unplaced"/>
</dbReference>
<name>A0A1I7Y484_9BILA</name>
<reference evidence="2" key="1">
    <citation type="submission" date="2016-11" db="UniProtKB">
        <authorList>
            <consortium name="WormBaseParasite"/>
        </authorList>
    </citation>
    <scope>IDENTIFICATION</scope>
</reference>
<evidence type="ECO:0000313" key="2">
    <source>
        <dbReference type="WBParaSite" id="L893_g12573.t1"/>
    </source>
</evidence>
<dbReference type="AlphaFoldDB" id="A0A1I7Y484"/>
<organism evidence="1 2">
    <name type="scientific">Steinernema glaseri</name>
    <dbReference type="NCBI Taxonomy" id="37863"/>
    <lineage>
        <taxon>Eukaryota</taxon>
        <taxon>Metazoa</taxon>
        <taxon>Ecdysozoa</taxon>
        <taxon>Nematoda</taxon>
        <taxon>Chromadorea</taxon>
        <taxon>Rhabditida</taxon>
        <taxon>Tylenchina</taxon>
        <taxon>Panagrolaimomorpha</taxon>
        <taxon>Strongyloidoidea</taxon>
        <taxon>Steinernematidae</taxon>
        <taxon>Steinernema</taxon>
    </lineage>
</organism>
<evidence type="ECO:0000313" key="1">
    <source>
        <dbReference type="Proteomes" id="UP000095287"/>
    </source>
</evidence>
<accession>A0A1I7Y484</accession>
<keyword evidence="1" id="KW-1185">Reference proteome</keyword>
<dbReference type="WBParaSite" id="L893_g12573.t1">
    <property type="protein sequence ID" value="L893_g12573.t1"/>
    <property type="gene ID" value="L893_g12573"/>
</dbReference>
<proteinExistence type="predicted"/>